<accession>A0A1H8YMZ7</accession>
<gene>
    <name evidence="1" type="ORF">SAMN04489732_12844</name>
</gene>
<protein>
    <recommendedName>
        <fullName evidence="3">DUF1579 domain-containing protein</fullName>
    </recommendedName>
</protein>
<evidence type="ECO:0008006" key="3">
    <source>
        <dbReference type="Google" id="ProtNLM"/>
    </source>
</evidence>
<keyword evidence="2" id="KW-1185">Reference proteome</keyword>
<dbReference type="AlphaFoldDB" id="A0A1H8YMZ7"/>
<dbReference type="InterPro" id="IPR011473">
    <property type="entry name" value="DUF1579"/>
</dbReference>
<dbReference type="Proteomes" id="UP000198582">
    <property type="component" value="Unassembled WGS sequence"/>
</dbReference>
<reference evidence="1 2" key="1">
    <citation type="submission" date="2016-10" db="EMBL/GenBank/DDBJ databases">
        <authorList>
            <person name="de Groot N.N."/>
        </authorList>
    </citation>
    <scope>NUCLEOTIDE SEQUENCE [LARGE SCALE GENOMIC DNA]</scope>
    <source>
        <strain evidence="1 2">DSM 44993</strain>
    </source>
</reference>
<proteinExistence type="predicted"/>
<evidence type="ECO:0000313" key="1">
    <source>
        <dbReference type="EMBL" id="SEP53557.1"/>
    </source>
</evidence>
<organism evidence="1 2">
    <name type="scientific">Amycolatopsis saalfeldensis</name>
    <dbReference type="NCBI Taxonomy" id="394193"/>
    <lineage>
        <taxon>Bacteria</taxon>
        <taxon>Bacillati</taxon>
        <taxon>Actinomycetota</taxon>
        <taxon>Actinomycetes</taxon>
        <taxon>Pseudonocardiales</taxon>
        <taxon>Pseudonocardiaceae</taxon>
        <taxon>Amycolatopsis</taxon>
    </lineage>
</organism>
<sequence length="154" mass="17635">MTTGLKPDQMKELDFLLGTWKCDAEVSMQGLPAKSQMVGVIHPIHDGKWYQWDIQSLARAGRTTWVAGWNPAASNFQVYFYDNHGLHGSEASVGSSWESGKLKFTGTMYTHEGKVEVIDEFTRIDENSFHDDFYIRVNDEWKQVVHGECYRLVV</sequence>
<dbReference type="OrthoDB" id="4203911at2"/>
<dbReference type="RefSeq" id="WP_143086413.1">
    <property type="nucleotide sequence ID" value="NZ_FOEF01000028.1"/>
</dbReference>
<name>A0A1H8YMZ7_9PSEU</name>
<dbReference type="Pfam" id="PF07617">
    <property type="entry name" value="DUF1579"/>
    <property type="match status" value="1"/>
</dbReference>
<dbReference type="EMBL" id="FOEF01000028">
    <property type="protein sequence ID" value="SEP53557.1"/>
    <property type="molecule type" value="Genomic_DNA"/>
</dbReference>
<evidence type="ECO:0000313" key="2">
    <source>
        <dbReference type="Proteomes" id="UP000198582"/>
    </source>
</evidence>